<name>A0A951PPV4_9CYAN</name>
<keyword evidence="3 5" id="KW-0238">DNA-binding</keyword>
<dbReference type="Proteomes" id="UP000753908">
    <property type="component" value="Unassembled WGS sequence"/>
</dbReference>
<dbReference type="Gene3D" id="1.10.443.10">
    <property type="entry name" value="Intergrase catalytic core"/>
    <property type="match status" value="1"/>
</dbReference>
<evidence type="ECO:0000256" key="5">
    <source>
        <dbReference type="PROSITE-ProRule" id="PRU01248"/>
    </source>
</evidence>
<gene>
    <name evidence="8" type="ORF">KME25_23905</name>
</gene>
<dbReference type="GO" id="GO:0006310">
    <property type="term" value="P:DNA recombination"/>
    <property type="evidence" value="ECO:0007669"/>
    <property type="project" value="UniProtKB-KW"/>
</dbReference>
<dbReference type="InterPro" id="IPR011010">
    <property type="entry name" value="DNA_brk_join_enz"/>
</dbReference>
<evidence type="ECO:0000256" key="3">
    <source>
        <dbReference type="ARBA" id="ARBA00023125"/>
    </source>
</evidence>
<feature type="domain" description="Tyr recombinase" evidence="6">
    <location>
        <begin position="168"/>
        <end position="354"/>
    </location>
</feature>
<reference evidence="8" key="1">
    <citation type="submission" date="2021-05" db="EMBL/GenBank/DDBJ databases">
        <authorList>
            <person name="Pietrasiak N."/>
            <person name="Ward R."/>
            <person name="Stajich J.E."/>
            <person name="Kurbessoian T."/>
        </authorList>
    </citation>
    <scope>NUCLEOTIDE SEQUENCE</scope>
    <source>
        <strain evidence="8">CPER-KK1</strain>
    </source>
</reference>
<dbReference type="InterPro" id="IPR004107">
    <property type="entry name" value="Integrase_SAM-like_N"/>
</dbReference>
<accession>A0A951PPV4</accession>
<dbReference type="PROSITE" id="PS51900">
    <property type="entry name" value="CB"/>
    <property type="match status" value="1"/>
</dbReference>
<dbReference type="PANTHER" id="PTHR30349">
    <property type="entry name" value="PHAGE INTEGRASE-RELATED"/>
    <property type="match status" value="1"/>
</dbReference>
<dbReference type="InterPro" id="IPR050090">
    <property type="entry name" value="Tyrosine_recombinase_XerCD"/>
</dbReference>
<dbReference type="InterPro" id="IPR013762">
    <property type="entry name" value="Integrase-like_cat_sf"/>
</dbReference>
<keyword evidence="2" id="KW-0229">DNA integration</keyword>
<dbReference type="InterPro" id="IPR010998">
    <property type="entry name" value="Integrase_recombinase_N"/>
</dbReference>
<comment type="caution">
    <text evidence="8">The sequence shown here is derived from an EMBL/GenBank/DDBJ whole genome shotgun (WGS) entry which is preliminary data.</text>
</comment>
<reference evidence="8" key="2">
    <citation type="journal article" date="2022" name="Microbiol. Resour. Announc.">
        <title>Metagenome Sequencing to Explore Phylogenomics of Terrestrial Cyanobacteria.</title>
        <authorList>
            <person name="Ward R.D."/>
            <person name="Stajich J.E."/>
            <person name="Johansen J.R."/>
            <person name="Huntemann M."/>
            <person name="Clum A."/>
            <person name="Foster B."/>
            <person name="Foster B."/>
            <person name="Roux S."/>
            <person name="Palaniappan K."/>
            <person name="Varghese N."/>
            <person name="Mukherjee S."/>
            <person name="Reddy T.B.K."/>
            <person name="Daum C."/>
            <person name="Copeland A."/>
            <person name="Chen I.A."/>
            <person name="Ivanova N.N."/>
            <person name="Kyrpides N.C."/>
            <person name="Shapiro N."/>
            <person name="Eloe-Fadrosh E.A."/>
            <person name="Pietrasiak N."/>
        </authorList>
    </citation>
    <scope>NUCLEOTIDE SEQUENCE</scope>
    <source>
        <strain evidence="8">CPER-KK1</strain>
    </source>
</reference>
<comment type="similarity">
    <text evidence="1">Belongs to the 'phage' integrase family.</text>
</comment>
<dbReference type="GO" id="GO:0003677">
    <property type="term" value="F:DNA binding"/>
    <property type="evidence" value="ECO:0007669"/>
    <property type="project" value="UniProtKB-UniRule"/>
</dbReference>
<evidence type="ECO:0000313" key="8">
    <source>
        <dbReference type="EMBL" id="MBW4547458.1"/>
    </source>
</evidence>
<evidence type="ECO:0000256" key="2">
    <source>
        <dbReference type="ARBA" id="ARBA00022908"/>
    </source>
</evidence>
<dbReference type="SUPFAM" id="SSF56349">
    <property type="entry name" value="DNA breaking-rejoining enzymes"/>
    <property type="match status" value="1"/>
</dbReference>
<sequence length="361" mass="41927">MVVLLQKGIDPDTSSPVWLVLGEDYAPVEPIQRYLNHLVNLERSPNTVESYARYLKVYWEYVTERRLEWCNVSLEDLSEYMHWLRVGDTNIISMQPVQAVRSERTVNHAMTVVQGFYEFHHHLGTVGHDKRFTRFNLPTGKGYKSFLAGIAKAKPVRKSLLRLREPKKFVGCLTSEEVKTLIRACNTRRDKLIIKLLYETGMRKGELLGLRHEDMGTTGENEISIVERTNINEARAKSGGRVIPVSRELMQVYSNYLIEEYPDVDSDYVFVNIWKGEIGQPLNYRAINQLFKQLDKKTEIHVYPHLFRHTHATELIKNGVDIYHVSQRLGHTSIHTTIDIYGHLSKEDLNSIVQKEEQNYE</sequence>
<dbReference type="PROSITE" id="PS51898">
    <property type="entry name" value="TYR_RECOMBINASE"/>
    <property type="match status" value="1"/>
</dbReference>
<dbReference type="InterPro" id="IPR002104">
    <property type="entry name" value="Integrase_catalytic"/>
</dbReference>
<organism evidence="8 9">
    <name type="scientific">Symplocastrum torsivum CPER-KK1</name>
    <dbReference type="NCBI Taxonomy" id="450513"/>
    <lineage>
        <taxon>Bacteria</taxon>
        <taxon>Bacillati</taxon>
        <taxon>Cyanobacteriota</taxon>
        <taxon>Cyanophyceae</taxon>
        <taxon>Oscillatoriophycideae</taxon>
        <taxon>Oscillatoriales</taxon>
        <taxon>Microcoleaceae</taxon>
        <taxon>Symplocastrum</taxon>
    </lineage>
</organism>
<protein>
    <submittedName>
        <fullName evidence="8">Site-specific integrase</fullName>
    </submittedName>
</protein>
<proteinExistence type="inferred from homology"/>
<evidence type="ECO:0000259" key="6">
    <source>
        <dbReference type="PROSITE" id="PS51898"/>
    </source>
</evidence>
<dbReference type="GO" id="GO:0015074">
    <property type="term" value="P:DNA integration"/>
    <property type="evidence" value="ECO:0007669"/>
    <property type="project" value="UniProtKB-KW"/>
</dbReference>
<dbReference type="InterPro" id="IPR044068">
    <property type="entry name" value="CB"/>
</dbReference>
<dbReference type="Pfam" id="PF02899">
    <property type="entry name" value="Phage_int_SAM_1"/>
    <property type="match status" value="1"/>
</dbReference>
<dbReference type="EMBL" id="JAHHIF010000041">
    <property type="protein sequence ID" value="MBW4547458.1"/>
    <property type="molecule type" value="Genomic_DNA"/>
</dbReference>
<dbReference type="Pfam" id="PF00589">
    <property type="entry name" value="Phage_integrase"/>
    <property type="match status" value="1"/>
</dbReference>
<keyword evidence="4" id="KW-0233">DNA recombination</keyword>
<feature type="domain" description="Core-binding (CB)" evidence="7">
    <location>
        <begin position="25"/>
        <end position="121"/>
    </location>
</feature>
<dbReference type="Gene3D" id="1.10.150.130">
    <property type="match status" value="1"/>
</dbReference>
<evidence type="ECO:0000313" key="9">
    <source>
        <dbReference type="Proteomes" id="UP000753908"/>
    </source>
</evidence>
<dbReference type="AlphaFoldDB" id="A0A951PPV4"/>
<evidence type="ECO:0000256" key="4">
    <source>
        <dbReference type="ARBA" id="ARBA00023172"/>
    </source>
</evidence>
<evidence type="ECO:0000259" key="7">
    <source>
        <dbReference type="PROSITE" id="PS51900"/>
    </source>
</evidence>
<dbReference type="PANTHER" id="PTHR30349:SF41">
    <property type="entry name" value="INTEGRASE_RECOMBINASE PROTEIN MJ0367-RELATED"/>
    <property type="match status" value="1"/>
</dbReference>
<evidence type="ECO:0000256" key="1">
    <source>
        <dbReference type="ARBA" id="ARBA00008857"/>
    </source>
</evidence>